<keyword evidence="3" id="KW-0675">Receptor</keyword>
<comment type="caution">
    <text evidence="5">The sequence shown here is derived from an EMBL/GenBank/DDBJ whole genome shotgun (WGS) entry which is preliminary data.</text>
</comment>
<accession>A0A016UFD4</accession>
<evidence type="ECO:0000313" key="5">
    <source>
        <dbReference type="EMBL" id="EYC13542.1"/>
    </source>
</evidence>
<keyword evidence="1" id="KW-0805">Transcription regulation</keyword>
<organism evidence="5 6">
    <name type="scientific">Ancylostoma ceylanicum</name>
    <dbReference type="NCBI Taxonomy" id="53326"/>
    <lineage>
        <taxon>Eukaryota</taxon>
        <taxon>Metazoa</taxon>
        <taxon>Ecdysozoa</taxon>
        <taxon>Nematoda</taxon>
        <taxon>Chromadorea</taxon>
        <taxon>Rhabditida</taxon>
        <taxon>Rhabditina</taxon>
        <taxon>Rhabditomorpha</taxon>
        <taxon>Strongyloidea</taxon>
        <taxon>Ancylostomatidae</taxon>
        <taxon>Ancylostomatinae</taxon>
        <taxon>Ancylostoma</taxon>
    </lineage>
</organism>
<dbReference type="Pfam" id="PF00104">
    <property type="entry name" value="Hormone_recep"/>
    <property type="match status" value="1"/>
</dbReference>
<keyword evidence="2" id="KW-0804">Transcription</keyword>
<name>A0A016UFD4_9BILA</name>
<dbReference type="InterPro" id="IPR035500">
    <property type="entry name" value="NHR-like_dom_sf"/>
</dbReference>
<evidence type="ECO:0000256" key="3">
    <source>
        <dbReference type="ARBA" id="ARBA00023170"/>
    </source>
</evidence>
<dbReference type="Gene3D" id="1.10.565.10">
    <property type="entry name" value="Retinoid X Receptor"/>
    <property type="match status" value="1"/>
</dbReference>
<dbReference type="SUPFAM" id="SSF48508">
    <property type="entry name" value="Nuclear receptor ligand-binding domain"/>
    <property type="match status" value="1"/>
</dbReference>
<evidence type="ECO:0000259" key="4">
    <source>
        <dbReference type="Pfam" id="PF00104"/>
    </source>
</evidence>
<evidence type="ECO:0000313" key="6">
    <source>
        <dbReference type="Proteomes" id="UP000024635"/>
    </source>
</evidence>
<dbReference type="EMBL" id="JARK01001379">
    <property type="protein sequence ID" value="EYC13542.1"/>
    <property type="molecule type" value="Genomic_DNA"/>
</dbReference>
<dbReference type="AlphaFoldDB" id="A0A016UFD4"/>
<proteinExistence type="predicted"/>
<keyword evidence="6" id="KW-1185">Reference proteome</keyword>
<reference evidence="6" key="1">
    <citation type="journal article" date="2015" name="Nat. Genet.">
        <title>The genome and transcriptome of the zoonotic hookworm Ancylostoma ceylanicum identify infection-specific gene families.</title>
        <authorList>
            <person name="Schwarz E.M."/>
            <person name="Hu Y."/>
            <person name="Antoshechkin I."/>
            <person name="Miller M.M."/>
            <person name="Sternberg P.W."/>
            <person name="Aroian R.V."/>
        </authorList>
    </citation>
    <scope>NUCLEOTIDE SEQUENCE</scope>
    <source>
        <strain evidence="6">HY135</strain>
    </source>
</reference>
<evidence type="ECO:0000256" key="1">
    <source>
        <dbReference type="ARBA" id="ARBA00023015"/>
    </source>
</evidence>
<dbReference type="InterPro" id="IPR000536">
    <property type="entry name" value="Nucl_hrmn_rcpt_lig-bd"/>
</dbReference>
<dbReference type="Proteomes" id="UP000024635">
    <property type="component" value="Unassembled WGS sequence"/>
</dbReference>
<sequence length="97" mass="11502">MLVVLYLQRSWKPTEFVDAYNFRRSWARDVVHLLDWANHFPTFKKLSTEDKVKILRVRTRGDPPWPLATNSTFENWYIHRKTLLCSASNNAGFICIC</sequence>
<evidence type="ECO:0000256" key="2">
    <source>
        <dbReference type="ARBA" id="ARBA00023163"/>
    </source>
</evidence>
<feature type="domain" description="NR LBD" evidence="4">
    <location>
        <begin position="11"/>
        <end position="56"/>
    </location>
</feature>
<gene>
    <name evidence="5" type="primary">Acey_s0043.g776</name>
    <name evidence="5" type="synonym">Acey-nhr-258</name>
    <name evidence="5" type="ORF">Y032_0043g776</name>
</gene>
<protein>
    <recommendedName>
        <fullName evidence="4">NR LBD domain-containing protein</fullName>
    </recommendedName>
</protein>